<dbReference type="Pfam" id="PF03551">
    <property type="entry name" value="PadR"/>
    <property type="match status" value="1"/>
</dbReference>
<dbReference type="RefSeq" id="WP_054877173.1">
    <property type="nucleotide sequence ID" value="NZ_LKET01000068.1"/>
</dbReference>
<evidence type="ECO:0000313" key="2">
    <source>
        <dbReference type="EMBL" id="KPU42466.1"/>
    </source>
</evidence>
<comment type="caution">
    <text evidence="2">The sequence shown here is derived from an EMBL/GenBank/DDBJ whole genome shotgun (WGS) entry which is preliminary data.</text>
</comment>
<dbReference type="Gene3D" id="1.10.10.10">
    <property type="entry name" value="Winged helix-like DNA-binding domain superfamily/Winged helix DNA-binding domain"/>
    <property type="match status" value="1"/>
</dbReference>
<dbReference type="AlphaFoldDB" id="A0A0P8Y7K1"/>
<name>A0A0P8Y7K1_9CLOT</name>
<sequence>MAREKFQTLTEQMFYILLCLQSECYGMDIMEKVRTMTAGRVSVGPGTLYNLLESFLKAGMICETKVEGRRRSYLITGTGMQALEEEYKRLMTLTADYRQYSASKGGSSDESDKA</sequence>
<dbReference type="PANTHER" id="PTHR33169">
    <property type="entry name" value="PADR-FAMILY TRANSCRIPTIONAL REGULATOR"/>
    <property type="match status" value="1"/>
</dbReference>
<dbReference type="Proteomes" id="UP000050326">
    <property type="component" value="Unassembled WGS sequence"/>
</dbReference>
<evidence type="ECO:0000313" key="3">
    <source>
        <dbReference type="Proteomes" id="UP000050326"/>
    </source>
</evidence>
<dbReference type="InterPro" id="IPR036390">
    <property type="entry name" value="WH_DNA-bd_sf"/>
</dbReference>
<dbReference type="PANTHER" id="PTHR33169:SF13">
    <property type="entry name" value="PADR-FAMILY TRANSCRIPTIONAL REGULATOR"/>
    <property type="match status" value="1"/>
</dbReference>
<organism evidence="2 3">
    <name type="scientific">Oxobacter pfennigii</name>
    <dbReference type="NCBI Taxonomy" id="36849"/>
    <lineage>
        <taxon>Bacteria</taxon>
        <taxon>Bacillati</taxon>
        <taxon>Bacillota</taxon>
        <taxon>Clostridia</taxon>
        <taxon>Eubacteriales</taxon>
        <taxon>Clostridiaceae</taxon>
        <taxon>Oxobacter</taxon>
    </lineage>
</organism>
<dbReference type="EMBL" id="LKET01000068">
    <property type="protein sequence ID" value="KPU42466.1"/>
    <property type="molecule type" value="Genomic_DNA"/>
</dbReference>
<dbReference type="SUPFAM" id="SSF46785">
    <property type="entry name" value="Winged helix' DNA-binding domain"/>
    <property type="match status" value="1"/>
</dbReference>
<reference evidence="2 3" key="1">
    <citation type="submission" date="2015-09" db="EMBL/GenBank/DDBJ databases">
        <title>Genome sequence of Oxobacter pfennigii DSM 3222.</title>
        <authorList>
            <person name="Poehlein A."/>
            <person name="Bengelsdorf F.R."/>
            <person name="Schiel-Bengelsdorf B."/>
            <person name="Duerre P."/>
            <person name="Daniel R."/>
        </authorList>
    </citation>
    <scope>NUCLEOTIDE SEQUENCE [LARGE SCALE GENOMIC DNA]</scope>
    <source>
        <strain evidence="2 3">DSM 3222</strain>
    </source>
</reference>
<dbReference type="InterPro" id="IPR005149">
    <property type="entry name" value="Tscrpt_reg_PadR_N"/>
</dbReference>
<proteinExistence type="predicted"/>
<gene>
    <name evidence="2" type="ORF">OXPF_42510</name>
</gene>
<dbReference type="PATRIC" id="fig|36849.3.peg.4492"/>
<protein>
    <submittedName>
        <fullName evidence="2">Transcriptional regulator PadR-like family protein</fullName>
    </submittedName>
</protein>
<accession>A0A0P8Y7K1</accession>
<evidence type="ECO:0000259" key="1">
    <source>
        <dbReference type="Pfam" id="PF03551"/>
    </source>
</evidence>
<dbReference type="InterPro" id="IPR036388">
    <property type="entry name" value="WH-like_DNA-bd_sf"/>
</dbReference>
<keyword evidence="3" id="KW-1185">Reference proteome</keyword>
<dbReference type="STRING" id="36849.OXPF_42510"/>
<feature type="domain" description="Transcription regulator PadR N-terminal" evidence="1">
    <location>
        <begin position="19"/>
        <end position="85"/>
    </location>
</feature>
<dbReference type="OrthoDB" id="9814826at2"/>
<dbReference type="InterPro" id="IPR052509">
    <property type="entry name" value="Metal_resp_DNA-bind_regulator"/>
</dbReference>